<protein>
    <submittedName>
        <fullName evidence="2">Cupin-like domain-containing protein</fullName>
    </submittedName>
</protein>
<comment type="caution">
    <text evidence="2">The sequence shown here is derived from an EMBL/GenBank/DDBJ whole genome shotgun (WGS) entry which is preliminary data.</text>
</comment>
<dbReference type="Gene3D" id="2.60.120.10">
    <property type="entry name" value="Jelly Rolls"/>
    <property type="match status" value="1"/>
</dbReference>
<dbReference type="InterPro" id="IPR014710">
    <property type="entry name" value="RmlC-like_jellyroll"/>
</dbReference>
<evidence type="ECO:0000259" key="1">
    <source>
        <dbReference type="PROSITE" id="PS51184"/>
    </source>
</evidence>
<feature type="domain" description="JmjC" evidence="1">
    <location>
        <begin position="115"/>
        <end position="276"/>
    </location>
</feature>
<organism evidence="2 3">
    <name type="scientific">Colwellia maritima</name>
    <dbReference type="NCBI Taxonomy" id="2912588"/>
    <lineage>
        <taxon>Bacteria</taxon>
        <taxon>Pseudomonadati</taxon>
        <taxon>Pseudomonadota</taxon>
        <taxon>Gammaproteobacteria</taxon>
        <taxon>Alteromonadales</taxon>
        <taxon>Colwelliaceae</taxon>
        <taxon>Colwellia</taxon>
    </lineage>
</organism>
<sequence>MRYNNSLHTIKACQFNEIDFNALTELGRPCLIKGAIANSPLVLKGRQSLSLAQEYLQAFYTQKPMLVYQCEAEEKGRFFYNAQFDGMNFTTHFAQLTDFFNDIEQNQQTRSDKAFYIGSARLNDYFPELLKTNLPIDNNNLSGHSAQAGIWLGNKTTAVTHFDTSNNIAACMLGRRRFTLFPPSQSGNLYPGPLEPTPGGQVLSMVDISAPDFKRYPKAREALKHAIVVDLEPGDLLVYPALWWHQVEALDDFNVMINYWWNSTPAYVDDPMTTLLHGMLSLRDRPQSEKDAWQALFQYYIFEDKQQARQHLPQNTWGALRDLDELSARVLRNKVLKKINR</sequence>
<proteinExistence type="predicted"/>
<dbReference type="InterPro" id="IPR041667">
    <property type="entry name" value="Cupin_8"/>
</dbReference>
<gene>
    <name evidence="2" type="ORF">L3081_04265</name>
</gene>
<dbReference type="EMBL" id="JAKKSL010000001">
    <property type="protein sequence ID" value="MCI2282763.1"/>
    <property type="molecule type" value="Genomic_DNA"/>
</dbReference>
<dbReference type="InterPro" id="IPR003347">
    <property type="entry name" value="JmjC_dom"/>
</dbReference>
<dbReference type="PROSITE" id="PS51184">
    <property type="entry name" value="JMJC"/>
    <property type="match status" value="1"/>
</dbReference>
<accession>A0ABS9WXP8</accession>
<dbReference type="Proteomes" id="UP001139646">
    <property type="component" value="Unassembled WGS sequence"/>
</dbReference>
<reference evidence="2" key="1">
    <citation type="submission" date="2022-01" db="EMBL/GenBank/DDBJ databases">
        <title>Colwellia maritima, isolated from seawater.</title>
        <authorList>
            <person name="Kristyanto S."/>
            <person name="Jung J."/>
            <person name="Jeon C.O."/>
        </authorList>
    </citation>
    <scope>NUCLEOTIDE SEQUENCE</scope>
    <source>
        <strain evidence="2">MSW7</strain>
    </source>
</reference>
<dbReference type="Pfam" id="PF13621">
    <property type="entry name" value="Cupin_8"/>
    <property type="match status" value="1"/>
</dbReference>
<dbReference type="PANTHER" id="PTHR12461:SF105">
    <property type="entry name" value="HYPOXIA-INDUCIBLE FACTOR 1-ALPHA INHIBITOR"/>
    <property type="match status" value="1"/>
</dbReference>
<dbReference type="SUPFAM" id="SSF51197">
    <property type="entry name" value="Clavaminate synthase-like"/>
    <property type="match status" value="1"/>
</dbReference>
<name>A0ABS9WXP8_9GAMM</name>
<evidence type="ECO:0000313" key="3">
    <source>
        <dbReference type="Proteomes" id="UP001139646"/>
    </source>
</evidence>
<keyword evidence="3" id="KW-1185">Reference proteome</keyword>
<evidence type="ECO:0000313" key="2">
    <source>
        <dbReference type="EMBL" id="MCI2282763.1"/>
    </source>
</evidence>
<dbReference type="PANTHER" id="PTHR12461">
    <property type="entry name" value="HYPOXIA-INDUCIBLE FACTOR 1 ALPHA INHIBITOR-RELATED"/>
    <property type="match status" value="1"/>
</dbReference>
<dbReference type="RefSeq" id="WP_242283729.1">
    <property type="nucleotide sequence ID" value="NZ_JAKKSL010000001.1"/>
</dbReference>